<evidence type="ECO:0000313" key="1">
    <source>
        <dbReference type="EMBL" id="SDP84546.1"/>
    </source>
</evidence>
<protein>
    <submittedName>
        <fullName evidence="1">Uncharacterized protein</fullName>
    </submittedName>
</protein>
<keyword evidence="2" id="KW-1185">Reference proteome</keyword>
<gene>
    <name evidence="1" type="ORF">SAMN04489708_13114</name>
</gene>
<accession>A0A1H0W2D4</accession>
<proteinExistence type="predicted"/>
<name>A0A1H0W2D4_9BURK</name>
<dbReference type="Proteomes" id="UP000199317">
    <property type="component" value="Unassembled WGS sequence"/>
</dbReference>
<dbReference type="EMBL" id="FNJL01000031">
    <property type="protein sequence ID" value="SDP84546.1"/>
    <property type="molecule type" value="Genomic_DNA"/>
</dbReference>
<reference evidence="2" key="1">
    <citation type="submission" date="2016-10" db="EMBL/GenBank/DDBJ databases">
        <authorList>
            <person name="Varghese N."/>
            <person name="Submissions S."/>
        </authorList>
    </citation>
    <scope>NUCLEOTIDE SEQUENCE [LARGE SCALE GENOMIC DNA]</scope>
    <source>
        <strain evidence="2">DSM 17101</strain>
    </source>
</reference>
<organism evidence="1 2">
    <name type="scientific">Paracidovorax cattleyae</name>
    <dbReference type="NCBI Taxonomy" id="80868"/>
    <lineage>
        <taxon>Bacteria</taxon>
        <taxon>Pseudomonadati</taxon>
        <taxon>Pseudomonadota</taxon>
        <taxon>Betaproteobacteria</taxon>
        <taxon>Burkholderiales</taxon>
        <taxon>Comamonadaceae</taxon>
        <taxon>Paracidovorax</taxon>
    </lineage>
</organism>
<dbReference type="AlphaFoldDB" id="A0A1H0W2D4"/>
<sequence>MAPADFNSNESREEKTMSDCNCNQTKAASNEGHVPNFAVAGFADTASADNFENLRAQLTDVDALRIQVCVNASYDPATHQVCVQIPILGKKCFTLPIPVPIGAQLKACVDTCGIIPCGAKITIYLNNTAIYTYKFGCC</sequence>
<evidence type="ECO:0000313" key="2">
    <source>
        <dbReference type="Proteomes" id="UP000199317"/>
    </source>
</evidence>